<organism evidence="1 2">
    <name type="scientific">Pristionchus mayeri</name>
    <dbReference type="NCBI Taxonomy" id="1317129"/>
    <lineage>
        <taxon>Eukaryota</taxon>
        <taxon>Metazoa</taxon>
        <taxon>Ecdysozoa</taxon>
        <taxon>Nematoda</taxon>
        <taxon>Chromadorea</taxon>
        <taxon>Rhabditida</taxon>
        <taxon>Rhabditina</taxon>
        <taxon>Diplogasteromorpha</taxon>
        <taxon>Diplogasteroidea</taxon>
        <taxon>Neodiplogasteridae</taxon>
        <taxon>Pristionchus</taxon>
    </lineage>
</organism>
<reference evidence="2" key="1">
    <citation type="submission" date="2022-10" db="EMBL/GenBank/DDBJ databases">
        <title>Genome assembly of Pristionchus species.</title>
        <authorList>
            <person name="Yoshida K."/>
            <person name="Sommer R.J."/>
        </authorList>
    </citation>
    <scope>NUCLEOTIDE SEQUENCE [LARGE SCALE GENOMIC DNA]</scope>
    <source>
        <strain evidence="2">RS5460</strain>
    </source>
</reference>
<protein>
    <submittedName>
        <fullName evidence="1">Uncharacterized protein</fullName>
    </submittedName>
</protein>
<dbReference type="InterPro" id="IPR023392">
    <property type="entry name" value="Tom20_dom_sf"/>
</dbReference>
<feature type="non-terminal residue" evidence="1">
    <location>
        <position position="84"/>
    </location>
</feature>
<proteinExistence type="predicted"/>
<accession>A0AAN5I8A8</accession>
<gene>
    <name evidence="1" type="ORF">PMAYCL1PPCAC_25020</name>
</gene>
<name>A0AAN5I8A8_9BILA</name>
<dbReference type="Proteomes" id="UP001328107">
    <property type="component" value="Unassembled WGS sequence"/>
</dbReference>
<feature type="non-terminal residue" evidence="1">
    <location>
        <position position="1"/>
    </location>
</feature>
<evidence type="ECO:0000313" key="1">
    <source>
        <dbReference type="EMBL" id="GMR54825.1"/>
    </source>
</evidence>
<evidence type="ECO:0000313" key="2">
    <source>
        <dbReference type="Proteomes" id="UP001328107"/>
    </source>
</evidence>
<keyword evidence="2" id="KW-1185">Reference proteome</keyword>
<dbReference type="AlphaFoldDB" id="A0AAN5I8A8"/>
<dbReference type="Gene3D" id="1.20.960.10">
    <property type="entry name" value="Mitochondrial outer membrane translocase complex, subunit Tom20 domain"/>
    <property type="match status" value="1"/>
</dbReference>
<dbReference type="EMBL" id="BTRK01000005">
    <property type="protein sequence ID" value="GMR54825.1"/>
    <property type="molecule type" value="Genomic_DNA"/>
</dbReference>
<dbReference type="SUPFAM" id="SSF47157">
    <property type="entry name" value="Mitochondrial import receptor subunit Tom20"/>
    <property type="match status" value="1"/>
</dbReference>
<sequence length="84" mass="9567">NRIEQEIVCGKAEMASGDLHEGADRLAFAVLISNKCDQFLSSLQQTLPPSHFNLVRKRITHYEQECNETRNKVIANRGESHEDK</sequence>
<comment type="caution">
    <text evidence="1">The sequence shown here is derived from an EMBL/GenBank/DDBJ whole genome shotgun (WGS) entry which is preliminary data.</text>
</comment>